<dbReference type="Pfam" id="PF14257">
    <property type="entry name" value="DUF4349"/>
    <property type="match status" value="1"/>
</dbReference>
<dbReference type="InterPro" id="IPR025645">
    <property type="entry name" value="DUF4349"/>
</dbReference>
<dbReference type="EMBL" id="JAGHKP010000001">
    <property type="protein sequence ID" value="MBO9151999.1"/>
    <property type="molecule type" value="Genomic_DNA"/>
</dbReference>
<evidence type="ECO:0000259" key="4">
    <source>
        <dbReference type="Pfam" id="PF14257"/>
    </source>
</evidence>
<keyword evidence="6" id="KW-1185">Reference proteome</keyword>
<feature type="region of interest" description="Disordered" evidence="1">
    <location>
        <begin position="163"/>
        <end position="182"/>
    </location>
</feature>
<comment type="caution">
    <text evidence="5">The sequence shown here is derived from an EMBL/GenBank/DDBJ whole genome shotgun (WGS) entry which is preliminary data.</text>
</comment>
<dbReference type="Proteomes" id="UP000679126">
    <property type="component" value="Unassembled WGS sequence"/>
</dbReference>
<keyword evidence="3" id="KW-0732">Signal</keyword>
<protein>
    <submittedName>
        <fullName evidence="5">DUF4349 domain-containing protein</fullName>
    </submittedName>
</protein>
<dbReference type="RefSeq" id="WP_209144727.1">
    <property type="nucleotide sequence ID" value="NZ_JAGHKP010000001.1"/>
</dbReference>
<name>A0ABS3YBF9_9BACT</name>
<feature type="region of interest" description="Disordered" evidence="1">
    <location>
        <begin position="28"/>
        <end position="50"/>
    </location>
</feature>
<accession>A0ABS3YBF9</accession>
<feature type="signal peptide" evidence="3">
    <location>
        <begin position="1"/>
        <end position="22"/>
    </location>
</feature>
<keyword evidence="2" id="KW-0812">Transmembrane</keyword>
<evidence type="ECO:0000256" key="1">
    <source>
        <dbReference type="SAM" id="MobiDB-lite"/>
    </source>
</evidence>
<feature type="chain" id="PRO_5045167073" evidence="3">
    <location>
        <begin position="23"/>
        <end position="286"/>
    </location>
</feature>
<evidence type="ECO:0000256" key="2">
    <source>
        <dbReference type="SAM" id="Phobius"/>
    </source>
</evidence>
<proteinExistence type="predicted"/>
<reference evidence="6" key="1">
    <citation type="submission" date="2021-03" db="EMBL/GenBank/DDBJ databases">
        <title>Assistant Professor.</title>
        <authorList>
            <person name="Huq M.A."/>
        </authorList>
    </citation>
    <scope>NUCLEOTIDE SEQUENCE [LARGE SCALE GENOMIC DNA]</scope>
    <source>
        <strain evidence="6">MAH-28</strain>
    </source>
</reference>
<sequence length="286" mass="32219">MRSSSLLWVFIPILTFHACSNAGNSNYEPSTANKEENYADSTGASRQLSDGRKRIKTADIRCRVNDVVSATSGLEKLVVSLNGVVVESNLRNEETRHHEYPWSADSLKRVTTYSPLASLTLKVPSQRLDTVVHALTNTAARISHRVLKDTDVTLSYLRNQLHNKAGEKHRRDTAHSQREKELDLSRYDDAKQADVINRTIHNMGIDDEVAFSTITVELFQPEMTDVQVVLNPERLSRPPMGVAAVTALQGGLEFFRAMLLFLLRLWPVFVIGALTWFAYKKLALKR</sequence>
<evidence type="ECO:0000313" key="6">
    <source>
        <dbReference type="Proteomes" id="UP000679126"/>
    </source>
</evidence>
<evidence type="ECO:0000313" key="5">
    <source>
        <dbReference type="EMBL" id="MBO9151999.1"/>
    </source>
</evidence>
<keyword evidence="2" id="KW-0472">Membrane</keyword>
<feature type="domain" description="DUF4349" evidence="4">
    <location>
        <begin position="52"/>
        <end position="156"/>
    </location>
</feature>
<gene>
    <name evidence="5" type="ORF">J7I43_07250</name>
</gene>
<organism evidence="5 6">
    <name type="scientific">Chitinophaga chungangae</name>
    <dbReference type="NCBI Taxonomy" id="2821488"/>
    <lineage>
        <taxon>Bacteria</taxon>
        <taxon>Pseudomonadati</taxon>
        <taxon>Bacteroidota</taxon>
        <taxon>Chitinophagia</taxon>
        <taxon>Chitinophagales</taxon>
        <taxon>Chitinophagaceae</taxon>
        <taxon>Chitinophaga</taxon>
    </lineage>
</organism>
<feature type="compositionally biased region" description="Basic and acidic residues" evidence="1">
    <location>
        <begin position="164"/>
        <end position="182"/>
    </location>
</feature>
<feature type="transmembrane region" description="Helical" evidence="2">
    <location>
        <begin position="254"/>
        <end position="279"/>
    </location>
</feature>
<keyword evidence="2" id="KW-1133">Transmembrane helix</keyword>
<evidence type="ECO:0000256" key="3">
    <source>
        <dbReference type="SAM" id="SignalP"/>
    </source>
</evidence>
<feature type="compositionally biased region" description="Polar residues" evidence="1">
    <location>
        <begin position="39"/>
        <end position="48"/>
    </location>
</feature>